<evidence type="ECO:0000313" key="12">
    <source>
        <dbReference type="EMBL" id="TVU05191.1"/>
    </source>
</evidence>
<evidence type="ECO:0000256" key="7">
    <source>
        <dbReference type="ARBA" id="ARBA00022989"/>
    </source>
</evidence>
<dbReference type="PANTHER" id="PTHR11863">
    <property type="entry name" value="STEROL DESATURASE"/>
    <property type="match status" value="1"/>
</dbReference>
<dbReference type="EC" id="4.1.99.5" evidence="3"/>
<evidence type="ECO:0000256" key="8">
    <source>
        <dbReference type="ARBA" id="ARBA00023136"/>
    </source>
</evidence>
<sequence>LLVLTCGPLLLASYPAVKVQHAHCRLYKQSFASGYSHWAELLFLGSPAFIGPAIVPCHITTFWLWFVVRGVQAIDSHSGFKFPFIPTKFIPFYGGAEFHDYHHYVGRQSQCNFAPVFTFCDDIYGTDKGYGYYKASLAKVKDMTIYNDGNVEGSQGRKSRTKNSGDKTVLLQAVKVKPKAGQERRDRAHGGSRGVIRLMIEGCVLSFSVLGVDWGVEEVVVVVFFSQLKPRNASLELAPSVGRTTQVRQR</sequence>
<reference evidence="12 13" key="1">
    <citation type="journal article" date="2019" name="Sci. Rep.">
        <title>A high-quality genome of Eragrostis curvula grass provides insights into Poaceae evolution and supports new strategies to enhance forage quality.</title>
        <authorList>
            <person name="Carballo J."/>
            <person name="Santos B.A.C.M."/>
            <person name="Zappacosta D."/>
            <person name="Garbus I."/>
            <person name="Selva J.P."/>
            <person name="Gallo C.A."/>
            <person name="Diaz A."/>
            <person name="Albertini E."/>
            <person name="Caccamo M."/>
            <person name="Echenique V."/>
        </authorList>
    </citation>
    <scope>NUCLEOTIDE SEQUENCE [LARGE SCALE GENOMIC DNA]</scope>
    <source>
        <strain evidence="13">cv. Victoria</strain>
        <tissue evidence="12">Leaf</tissue>
    </source>
</reference>
<organism evidence="12 13">
    <name type="scientific">Eragrostis curvula</name>
    <name type="common">weeping love grass</name>
    <dbReference type="NCBI Taxonomy" id="38414"/>
    <lineage>
        <taxon>Eukaryota</taxon>
        <taxon>Viridiplantae</taxon>
        <taxon>Streptophyta</taxon>
        <taxon>Embryophyta</taxon>
        <taxon>Tracheophyta</taxon>
        <taxon>Spermatophyta</taxon>
        <taxon>Magnoliopsida</taxon>
        <taxon>Liliopsida</taxon>
        <taxon>Poales</taxon>
        <taxon>Poaceae</taxon>
        <taxon>PACMAD clade</taxon>
        <taxon>Chloridoideae</taxon>
        <taxon>Eragrostideae</taxon>
        <taxon>Eragrostidinae</taxon>
        <taxon>Eragrostis</taxon>
    </lineage>
</organism>
<evidence type="ECO:0000256" key="3">
    <source>
        <dbReference type="ARBA" id="ARBA00013146"/>
    </source>
</evidence>
<protein>
    <recommendedName>
        <fullName evidence="3">aldehyde oxygenase (deformylating)</fullName>
        <ecNumber evidence="3">4.1.99.5</ecNumber>
    </recommendedName>
</protein>
<keyword evidence="13" id="KW-1185">Reference proteome</keyword>
<dbReference type="GO" id="GO:0071771">
    <property type="term" value="F:aldehyde oxygenase (deformylating) activity"/>
    <property type="evidence" value="ECO:0007669"/>
    <property type="project" value="UniProtKB-EC"/>
</dbReference>
<evidence type="ECO:0000313" key="13">
    <source>
        <dbReference type="Proteomes" id="UP000324897"/>
    </source>
</evidence>
<evidence type="ECO:0000256" key="2">
    <source>
        <dbReference type="ARBA" id="ARBA00009324"/>
    </source>
</evidence>
<evidence type="ECO:0000256" key="4">
    <source>
        <dbReference type="ARBA" id="ARBA00022692"/>
    </source>
</evidence>
<name>A0A5J9T3X0_9POAL</name>
<keyword evidence="9" id="KW-0456">Lyase</keyword>
<comment type="caution">
    <text evidence="12">The sequence shown here is derived from an EMBL/GenBank/DDBJ whole genome shotgun (WGS) entry which is preliminary data.</text>
</comment>
<dbReference type="GO" id="GO:0016491">
    <property type="term" value="F:oxidoreductase activity"/>
    <property type="evidence" value="ECO:0007669"/>
    <property type="project" value="InterPro"/>
</dbReference>
<keyword evidence="5" id="KW-0256">Endoplasmic reticulum</keyword>
<feature type="domain" description="Fatty acid hydroxylase" evidence="11">
    <location>
        <begin position="28"/>
        <end position="126"/>
    </location>
</feature>
<feature type="non-terminal residue" evidence="12">
    <location>
        <position position="1"/>
    </location>
</feature>
<dbReference type="GO" id="GO:0005789">
    <property type="term" value="C:endoplasmic reticulum membrane"/>
    <property type="evidence" value="ECO:0007669"/>
    <property type="project" value="UniProtKB-SubCell"/>
</dbReference>
<dbReference type="OrthoDB" id="1658724at2759"/>
<dbReference type="InterPro" id="IPR050307">
    <property type="entry name" value="Sterol_Desaturase_Related"/>
</dbReference>
<comment type="catalytic activity">
    <reaction evidence="10">
        <text>a long-chain fatty aldehyde + 2 NADPH + O2 + H(+) = a long-chain alkane + formate + 2 NADP(+) + H2O</text>
        <dbReference type="Rhea" id="RHEA:21440"/>
        <dbReference type="ChEBI" id="CHEBI:15377"/>
        <dbReference type="ChEBI" id="CHEBI:15378"/>
        <dbReference type="ChEBI" id="CHEBI:15379"/>
        <dbReference type="ChEBI" id="CHEBI:15740"/>
        <dbReference type="ChEBI" id="CHEBI:17176"/>
        <dbReference type="ChEBI" id="CHEBI:57783"/>
        <dbReference type="ChEBI" id="CHEBI:58349"/>
        <dbReference type="ChEBI" id="CHEBI:83563"/>
        <dbReference type="EC" id="4.1.99.5"/>
    </reaction>
</comment>
<evidence type="ECO:0000256" key="9">
    <source>
        <dbReference type="ARBA" id="ARBA00023239"/>
    </source>
</evidence>
<evidence type="ECO:0000256" key="6">
    <source>
        <dbReference type="ARBA" id="ARBA00022857"/>
    </source>
</evidence>
<evidence type="ECO:0000259" key="11">
    <source>
        <dbReference type="Pfam" id="PF04116"/>
    </source>
</evidence>
<dbReference type="InterPro" id="IPR006694">
    <property type="entry name" value="Fatty_acid_hydroxylase"/>
</dbReference>
<accession>A0A5J9T3X0</accession>
<comment type="subcellular location">
    <subcellularLocation>
        <location evidence="1">Endoplasmic reticulum membrane</location>
        <topology evidence="1">Multi-pass membrane protein</topology>
    </subcellularLocation>
</comment>
<keyword evidence="6" id="KW-0521">NADP</keyword>
<evidence type="ECO:0000256" key="10">
    <source>
        <dbReference type="ARBA" id="ARBA00047909"/>
    </source>
</evidence>
<evidence type="ECO:0000256" key="1">
    <source>
        <dbReference type="ARBA" id="ARBA00004477"/>
    </source>
</evidence>
<evidence type="ECO:0000256" key="5">
    <source>
        <dbReference type="ARBA" id="ARBA00022824"/>
    </source>
</evidence>
<dbReference type="AlphaFoldDB" id="A0A5J9T3X0"/>
<keyword evidence="8" id="KW-0472">Membrane</keyword>
<dbReference type="Pfam" id="PF04116">
    <property type="entry name" value="FA_hydroxylase"/>
    <property type="match status" value="1"/>
</dbReference>
<keyword evidence="4" id="KW-0812">Transmembrane</keyword>
<gene>
    <name evidence="12" type="ORF">EJB05_48345</name>
</gene>
<dbReference type="Proteomes" id="UP000324897">
    <property type="component" value="Unassembled WGS sequence"/>
</dbReference>
<dbReference type="GO" id="GO:0005506">
    <property type="term" value="F:iron ion binding"/>
    <property type="evidence" value="ECO:0007669"/>
    <property type="project" value="InterPro"/>
</dbReference>
<proteinExistence type="inferred from homology"/>
<dbReference type="GO" id="GO:0008610">
    <property type="term" value="P:lipid biosynthetic process"/>
    <property type="evidence" value="ECO:0007669"/>
    <property type="project" value="InterPro"/>
</dbReference>
<keyword evidence="7" id="KW-1133">Transmembrane helix</keyword>
<comment type="similarity">
    <text evidence="2">Belongs to the sterol desaturase family.</text>
</comment>
<dbReference type="EMBL" id="RWGY01000051">
    <property type="protein sequence ID" value="TVU05191.1"/>
    <property type="molecule type" value="Genomic_DNA"/>
</dbReference>